<dbReference type="InterPro" id="IPR036412">
    <property type="entry name" value="HAD-like_sf"/>
</dbReference>
<evidence type="ECO:0000256" key="5">
    <source>
        <dbReference type="PIRNR" id="PIRNR000915"/>
    </source>
</evidence>
<keyword evidence="8" id="KW-0479">Metal-binding</keyword>
<dbReference type="NCBIfam" id="TIGR01452">
    <property type="entry name" value="PGP_euk"/>
    <property type="match status" value="1"/>
</dbReference>
<feature type="binding site" evidence="7">
    <location>
        <position position="231"/>
    </location>
    <ligand>
        <name>substrate</name>
    </ligand>
</feature>
<proteinExistence type="predicted"/>
<comment type="catalytic activity">
    <reaction evidence="2 5">
        <text>4-nitrophenyl phosphate + H2O = 4-nitrophenol + phosphate + H(+)</text>
        <dbReference type="Rhea" id="RHEA:21664"/>
        <dbReference type="ChEBI" id="CHEBI:15377"/>
        <dbReference type="ChEBI" id="CHEBI:15378"/>
        <dbReference type="ChEBI" id="CHEBI:43474"/>
        <dbReference type="ChEBI" id="CHEBI:57917"/>
        <dbReference type="ChEBI" id="CHEBI:61146"/>
        <dbReference type="EC" id="3.1.3.41"/>
    </reaction>
</comment>
<accession>A0A093VTH2</accession>
<organism evidence="9">
    <name type="scientific">Talaromyces marneffei PM1</name>
    <dbReference type="NCBI Taxonomy" id="1077442"/>
    <lineage>
        <taxon>Eukaryota</taxon>
        <taxon>Fungi</taxon>
        <taxon>Dikarya</taxon>
        <taxon>Ascomycota</taxon>
        <taxon>Pezizomycotina</taxon>
        <taxon>Eurotiomycetes</taxon>
        <taxon>Eurotiomycetidae</taxon>
        <taxon>Eurotiales</taxon>
        <taxon>Trichocomaceae</taxon>
        <taxon>Talaromyces</taxon>
        <taxon>Talaromyces sect. Talaromyces</taxon>
    </lineage>
</organism>
<feature type="binding site" evidence="8">
    <location>
        <position position="29"/>
    </location>
    <ligand>
        <name>Mg(2+)</name>
        <dbReference type="ChEBI" id="CHEBI:18420"/>
    </ligand>
</feature>
<dbReference type="Gene3D" id="3.40.50.1000">
    <property type="entry name" value="HAD superfamily/HAD-like"/>
    <property type="match status" value="2"/>
</dbReference>
<evidence type="ECO:0000313" key="9">
    <source>
        <dbReference type="EMBL" id="KFX49926.1"/>
    </source>
</evidence>
<feature type="binding site" evidence="8">
    <location>
        <position position="31"/>
    </location>
    <ligand>
        <name>Mg(2+)</name>
        <dbReference type="ChEBI" id="CHEBI:18420"/>
    </ligand>
</feature>
<keyword evidence="1 5" id="KW-0378">Hydrolase</keyword>
<dbReference type="GO" id="GO:0005737">
    <property type="term" value="C:cytoplasm"/>
    <property type="evidence" value="ECO:0007669"/>
    <property type="project" value="TreeGrafter"/>
</dbReference>
<dbReference type="InterPro" id="IPR006349">
    <property type="entry name" value="PGP_euk"/>
</dbReference>
<dbReference type="FunFam" id="3.40.50.1000:FF:000039">
    <property type="entry name" value="Phosphoglycolate phosphatase"/>
    <property type="match status" value="1"/>
</dbReference>
<dbReference type="HOGENOM" id="CLU_043473_0_0_1"/>
<dbReference type="EMBL" id="JPOX01000008">
    <property type="protein sequence ID" value="KFX49926.1"/>
    <property type="molecule type" value="Genomic_DNA"/>
</dbReference>
<gene>
    <name evidence="9" type="ORF">GQ26_0081260</name>
</gene>
<evidence type="ECO:0000256" key="1">
    <source>
        <dbReference type="ARBA" id="ARBA00022801"/>
    </source>
</evidence>
<dbReference type="GO" id="GO:0046872">
    <property type="term" value="F:metal ion binding"/>
    <property type="evidence" value="ECO:0007669"/>
    <property type="project" value="UniProtKB-KW"/>
</dbReference>
<dbReference type="EC" id="3.1.3.41" evidence="3 5"/>
<dbReference type="GO" id="GO:0004035">
    <property type="term" value="F:alkaline phosphatase activity"/>
    <property type="evidence" value="ECO:0007669"/>
    <property type="project" value="TreeGrafter"/>
</dbReference>
<keyword evidence="8" id="KW-0460">Magnesium</keyword>
<dbReference type="InterPro" id="IPR023214">
    <property type="entry name" value="HAD_sf"/>
</dbReference>
<comment type="caution">
    <text evidence="9">The sequence shown here is derived from an EMBL/GenBank/DDBJ whole genome shotgun (WGS) entry which is preliminary data.</text>
</comment>
<dbReference type="PIRSF" id="PIRSF000915">
    <property type="entry name" value="PGP-type_phosphatase"/>
    <property type="match status" value="1"/>
</dbReference>
<feature type="active site" description="Nucleophile" evidence="6">
    <location>
        <position position="29"/>
    </location>
</feature>
<dbReference type="eggNOG" id="KOG2882">
    <property type="taxonomic scope" value="Eukaryota"/>
</dbReference>
<dbReference type="PANTHER" id="PTHR19288:SF46">
    <property type="entry name" value="HALOACID DEHALOGENASE-LIKE HYDROLASE DOMAIN-CONTAINING PROTEIN 2"/>
    <property type="match status" value="1"/>
</dbReference>
<sequence length="310" mass="33880">MTTSSPQYLTGNPAALNEFIDRFDTFLFDCDGVLWSGDHTFSGTAETLELLRSRGKRVVFVTNNSTKSRADYKKKLDGLGIPSNVEEIFSSSYSASIYISRILKLPANKRKVFVIGETGIEQELRNENVPFIGGTDPAIRRDIVPGDYKLMADGDTSILDPEVGVVLVGLDFHFNYLKMCLAFQYIRRGAIFLATNIDSTLPNQGSLFPGAGSISAPLIMMLGKDPIALGKPSQAMMDSIEGKFQFDRNRTCMVGDRTNTDIRFGIEGKLGGTLGVLTGVATKDDMLNGPVRPVAYVDKLSDFLAAENSM</sequence>
<comment type="cofactor">
    <cofactor evidence="8">
        <name>Mg(2+)</name>
        <dbReference type="ChEBI" id="CHEBI:18420"/>
    </cofactor>
    <text evidence="8">Divalent metal ions. Mg(2+) is the most effective.</text>
</comment>
<protein>
    <recommendedName>
        <fullName evidence="4 5">4-nitrophenylphosphatase</fullName>
        <shortName evidence="5">PNPPase</shortName>
        <ecNumber evidence="3 5">3.1.3.41</ecNumber>
    </recommendedName>
</protein>
<evidence type="ECO:0000256" key="4">
    <source>
        <dbReference type="ARBA" id="ARBA00069197"/>
    </source>
</evidence>
<evidence type="ECO:0000256" key="8">
    <source>
        <dbReference type="PIRSR" id="PIRSR000915-3"/>
    </source>
</evidence>
<dbReference type="InterPro" id="IPR006357">
    <property type="entry name" value="HAD-SF_hydro_IIA"/>
</dbReference>
<feature type="binding site" evidence="8">
    <location>
        <position position="256"/>
    </location>
    <ligand>
        <name>Mg(2+)</name>
        <dbReference type="ChEBI" id="CHEBI:18420"/>
    </ligand>
</feature>
<evidence type="ECO:0000256" key="3">
    <source>
        <dbReference type="ARBA" id="ARBA00066659"/>
    </source>
</evidence>
<evidence type="ECO:0000256" key="2">
    <source>
        <dbReference type="ARBA" id="ARBA00050247"/>
    </source>
</evidence>
<feature type="active site" description="Proton donor" evidence="6">
    <location>
        <position position="31"/>
    </location>
</feature>
<name>A0A093VTH2_TALMA</name>
<dbReference type="AlphaFoldDB" id="A0A093VTH2"/>
<dbReference type="NCBIfam" id="TIGR01460">
    <property type="entry name" value="HAD-SF-IIA"/>
    <property type="match status" value="1"/>
</dbReference>
<evidence type="ECO:0000256" key="7">
    <source>
        <dbReference type="PIRSR" id="PIRSR000915-2"/>
    </source>
</evidence>
<dbReference type="SUPFAM" id="SSF56784">
    <property type="entry name" value="HAD-like"/>
    <property type="match status" value="1"/>
</dbReference>
<reference evidence="9" key="1">
    <citation type="journal article" date="2014" name="PLoS Genet.">
        <title>Signature Gene Expression Reveals Novel Clues to the Molecular Mechanisms of Dimorphic Transition in Penicillium marneffei.</title>
        <authorList>
            <person name="Yang E."/>
            <person name="Wang G."/>
            <person name="Cai J."/>
            <person name="Woo P.C."/>
            <person name="Lau S.K."/>
            <person name="Yuen K.-Y."/>
            <person name="Chow W.-N."/>
            <person name="Lin X."/>
        </authorList>
    </citation>
    <scope>NUCLEOTIDE SEQUENCE [LARGE SCALE GENOMIC DNA]</scope>
    <source>
        <strain evidence="9">PM1</strain>
    </source>
</reference>
<evidence type="ECO:0000256" key="6">
    <source>
        <dbReference type="PIRSR" id="PIRSR000915-1"/>
    </source>
</evidence>
<dbReference type="Pfam" id="PF13344">
    <property type="entry name" value="Hydrolase_6"/>
    <property type="match status" value="1"/>
</dbReference>
<dbReference type="PANTHER" id="PTHR19288">
    <property type="entry name" value="4-NITROPHENYLPHOSPHATASE-RELATED"/>
    <property type="match status" value="1"/>
</dbReference>
<dbReference type="Pfam" id="PF13242">
    <property type="entry name" value="Hydrolase_like"/>
    <property type="match status" value="1"/>
</dbReference>
<dbReference type="GO" id="GO:0008967">
    <property type="term" value="F:phosphoglycolate phosphatase activity"/>
    <property type="evidence" value="ECO:0007669"/>
    <property type="project" value="TreeGrafter"/>
</dbReference>